<proteinExistence type="predicted"/>
<protein>
    <recommendedName>
        <fullName evidence="4">ABC transporter permease</fullName>
    </recommendedName>
</protein>
<feature type="transmembrane region" description="Helical" evidence="1">
    <location>
        <begin position="12"/>
        <end position="32"/>
    </location>
</feature>
<evidence type="ECO:0000313" key="2">
    <source>
        <dbReference type="EMBL" id="MBB6505827.1"/>
    </source>
</evidence>
<dbReference type="EMBL" id="JACHBT010000015">
    <property type="protein sequence ID" value="MBB6505827.1"/>
    <property type="molecule type" value="Genomic_DNA"/>
</dbReference>
<dbReference type="AlphaFoldDB" id="A0A7X0JFQ1"/>
<name>A0A7X0JFQ1_9SPHN</name>
<reference evidence="2 3" key="1">
    <citation type="submission" date="2020-08" db="EMBL/GenBank/DDBJ databases">
        <title>The Agave Microbiome: Exploring the role of microbial communities in plant adaptations to desert environments.</title>
        <authorList>
            <person name="Partida-Martinez L.P."/>
        </authorList>
    </citation>
    <scope>NUCLEOTIDE SEQUENCE [LARGE SCALE GENOMIC DNA]</scope>
    <source>
        <strain evidence="2 3">AS3.13</strain>
    </source>
</reference>
<evidence type="ECO:0008006" key="4">
    <source>
        <dbReference type="Google" id="ProtNLM"/>
    </source>
</evidence>
<accession>A0A7X0JFQ1</accession>
<comment type="caution">
    <text evidence="2">The sequence shown here is derived from an EMBL/GenBank/DDBJ whole genome shotgun (WGS) entry which is preliminary data.</text>
</comment>
<keyword evidence="1" id="KW-0472">Membrane</keyword>
<evidence type="ECO:0000256" key="1">
    <source>
        <dbReference type="SAM" id="Phobius"/>
    </source>
</evidence>
<organism evidence="2 3">
    <name type="scientific">Sphingomonas endophytica</name>
    <dbReference type="NCBI Taxonomy" id="869719"/>
    <lineage>
        <taxon>Bacteria</taxon>
        <taxon>Pseudomonadati</taxon>
        <taxon>Pseudomonadota</taxon>
        <taxon>Alphaproteobacteria</taxon>
        <taxon>Sphingomonadales</taxon>
        <taxon>Sphingomonadaceae</taxon>
        <taxon>Sphingomonas</taxon>
    </lineage>
</organism>
<gene>
    <name evidence="2" type="ORF">F4693_002823</name>
</gene>
<evidence type="ECO:0000313" key="3">
    <source>
        <dbReference type="Proteomes" id="UP000522313"/>
    </source>
</evidence>
<keyword evidence="1" id="KW-1133">Transmembrane helix</keyword>
<dbReference type="RefSeq" id="WP_184506882.1">
    <property type="nucleotide sequence ID" value="NZ_JACHBT010000015.1"/>
</dbReference>
<keyword evidence="1" id="KW-0812">Transmembrane</keyword>
<sequence length="79" mass="8937">MTARLQRWWRAFARLFVVKTKFEAFMLIYAIATGAVERGMTYLHRFPGTPGWMMFGACTIVVFMAGGKIIDGVDREANG</sequence>
<dbReference type="Proteomes" id="UP000522313">
    <property type="component" value="Unassembled WGS sequence"/>
</dbReference>
<feature type="transmembrane region" description="Helical" evidence="1">
    <location>
        <begin position="52"/>
        <end position="70"/>
    </location>
</feature>
<reference evidence="2 3" key="2">
    <citation type="submission" date="2020-08" db="EMBL/GenBank/DDBJ databases">
        <authorList>
            <person name="Partida-Martinez L."/>
            <person name="Huntemann M."/>
            <person name="Clum A."/>
            <person name="Wang J."/>
            <person name="Palaniappan K."/>
            <person name="Ritter S."/>
            <person name="Chen I.-M."/>
            <person name="Stamatis D."/>
            <person name="Reddy T."/>
            <person name="O'Malley R."/>
            <person name="Daum C."/>
            <person name="Shapiro N."/>
            <person name="Ivanova N."/>
            <person name="Kyrpides N."/>
            <person name="Woyke T."/>
        </authorList>
    </citation>
    <scope>NUCLEOTIDE SEQUENCE [LARGE SCALE GENOMIC DNA]</scope>
    <source>
        <strain evidence="2 3">AS3.13</strain>
    </source>
</reference>